<dbReference type="Proteomes" id="UP000828941">
    <property type="component" value="Chromosome 13"/>
</dbReference>
<accession>A0ACB9KTF7</accession>
<gene>
    <name evidence="1" type="ORF">L6164_033746</name>
</gene>
<reference evidence="1 2" key="1">
    <citation type="journal article" date="2022" name="DNA Res.">
        <title>Chromosomal-level genome assembly of the orchid tree Bauhinia variegata (Leguminosae; Cercidoideae) supports the allotetraploid origin hypothesis of Bauhinia.</title>
        <authorList>
            <person name="Zhong Y."/>
            <person name="Chen Y."/>
            <person name="Zheng D."/>
            <person name="Pang J."/>
            <person name="Liu Y."/>
            <person name="Luo S."/>
            <person name="Meng S."/>
            <person name="Qian L."/>
            <person name="Wei D."/>
            <person name="Dai S."/>
            <person name="Zhou R."/>
        </authorList>
    </citation>
    <scope>NUCLEOTIDE SEQUENCE [LARGE SCALE GENOMIC DNA]</scope>
    <source>
        <strain evidence="1">BV-YZ2020</strain>
    </source>
</reference>
<name>A0ACB9KTF7_BAUVA</name>
<proteinExistence type="predicted"/>
<dbReference type="EMBL" id="CM039438">
    <property type="protein sequence ID" value="KAI4300358.1"/>
    <property type="molecule type" value="Genomic_DNA"/>
</dbReference>
<sequence length="150" mass="15562">MVGVVEYRGYDDLGTLTADQKPQLSKTGFELATGASDFVDVPAPWSGRFWARTGCSSDSGKFTCATGDCASGQVGCNGAGAIPPANLIELTVASNDGQDFYDVSNVDGFNVPMSIAPRGGSVEGRRSLARPTIDPIGRPTTNKLEAGLAQ</sequence>
<evidence type="ECO:0000313" key="2">
    <source>
        <dbReference type="Proteomes" id="UP000828941"/>
    </source>
</evidence>
<comment type="caution">
    <text evidence="1">The sequence shown here is derived from an EMBL/GenBank/DDBJ whole genome shotgun (WGS) entry which is preliminary data.</text>
</comment>
<keyword evidence="2" id="KW-1185">Reference proteome</keyword>
<organism evidence="1 2">
    <name type="scientific">Bauhinia variegata</name>
    <name type="common">Purple orchid tree</name>
    <name type="synonym">Phanera variegata</name>
    <dbReference type="NCBI Taxonomy" id="167791"/>
    <lineage>
        <taxon>Eukaryota</taxon>
        <taxon>Viridiplantae</taxon>
        <taxon>Streptophyta</taxon>
        <taxon>Embryophyta</taxon>
        <taxon>Tracheophyta</taxon>
        <taxon>Spermatophyta</taxon>
        <taxon>Magnoliopsida</taxon>
        <taxon>eudicotyledons</taxon>
        <taxon>Gunneridae</taxon>
        <taxon>Pentapetalae</taxon>
        <taxon>rosids</taxon>
        <taxon>fabids</taxon>
        <taxon>Fabales</taxon>
        <taxon>Fabaceae</taxon>
        <taxon>Cercidoideae</taxon>
        <taxon>Cercideae</taxon>
        <taxon>Bauhiniinae</taxon>
        <taxon>Bauhinia</taxon>
    </lineage>
</organism>
<evidence type="ECO:0000313" key="1">
    <source>
        <dbReference type="EMBL" id="KAI4300358.1"/>
    </source>
</evidence>
<protein>
    <submittedName>
        <fullName evidence="1">Uncharacterized protein</fullName>
    </submittedName>
</protein>